<name>K3WYQ0_GLOUD</name>
<dbReference type="InterPro" id="IPR049627">
    <property type="entry name" value="SLX8"/>
</dbReference>
<dbReference type="STRING" id="431595.K3WYQ0"/>
<dbReference type="AlphaFoldDB" id="K3WYQ0"/>
<dbReference type="GO" id="GO:0140082">
    <property type="term" value="F:SUMO-ubiquitin ligase activity"/>
    <property type="evidence" value="ECO:0007669"/>
    <property type="project" value="TreeGrafter"/>
</dbReference>
<evidence type="ECO:0000256" key="2">
    <source>
        <dbReference type="SAM" id="MobiDB-lite"/>
    </source>
</evidence>
<dbReference type="PANTHER" id="PTHR47094">
    <property type="entry name" value="ELFLESS, ISOFORM B"/>
    <property type="match status" value="1"/>
</dbReference>
<dbReference type="SMART" id="SM00184">
    <property type="entry name" value="RING"/>
    <property type="match status" value="1"/>
</dbReference>
<reference evidence="4" key="3">
    <citation type="submission" date="2015-02" db="UniProtKB">
        <authorList>
            <consortium name="EnsemblProtists"/>
        </authorList>
    </citation>
    <scope>IDENTIFICATION</scope>
    <source>
        <strain evidence="4">DAOM BR144</strain>
    </source>
</reference>
<dbReference type="EMBL" id="GL376623">
    <property type="status" value="NOT_ANNOTATED_CDS"/>
    <property type="molecule type" value="Genomic_DNA"/>
</dbReference>
<evidence type="ECO:0000259" key="3">
    <source>
        <dbReference type="PROSITE" id="PS50089"/>
    </source>
</evidence>
<keyword evidence="1" id="KW-0863">Zinc-finger</keyword>
<dbReference type="Pfam" id="PF13920">
    <property type="entry name" value="zf-C3HC4_3"/>
    <property type="match status" value="1"/>
</dbReference>
<keyword evidence="5" id="KW-1185">Reference proteome</keyword>
<proteinExistence type="predicted"/>
<dbReference type="InterPro" id="IPR001841">
    <property type="entry name" value="Znf_RING"/>
</dbReference>
<feature type="region of interest" description="Disordered" evidence="2">
    <location>
        <begin position="72"/>
        <end position="92"/>
    </location>
</feature>
<dbReference type="InterPro" id="IPR013083">
    <property type="entry name" value="Znf_RING/FYVE/PHD"/>
</dbReference>
<dbReference type="PANTHER" id="PTHR47094:SF1">
    <property type="entry name" value="RING-TYPE E3 UBIQUITIN TRANSFERASE"/>
    <property type="match status" value="1"/>
</dbReference>
<dbReference type="eggNOG" id="ENOG502T44F">
    <property type="taxonomic scope" value="Eukaryota"/>
</dbReference>
<sequence length="92" mass="9868">MSSSSSSSDALAPPSFQHASGFHCPICLRSELAPIRQDCGHVLCLQCTHQAISMIGSCPLCRTQLFFGARNDAGPEIGHRGPQSRSERISVQ</sequence>
<dbReference type="GO" id="GO:0008270">
    <property type="term" value="F:zinc ion binding"/>
    <property type="evidence" value="ECO:0007669"/>
    <property type="project" value="UniProtKB-KW"/>
</dbReference>
<evidence type="ECO:0000313" key="4">
    <source>
        <dbReference type="EnsemblProtists" id="PYU1_T010099"/>
    </source>
</evidence>
<dbReference type="SUPFAM" id="SSF57850">
    <property type="entry name" value="RING/U-box"/>
    <property type="match status" value="1"/>
</dbReference>
<keyword evidence="1" id="KW-0479">Metal-binding</keyword>
<dbReference type="PROSITE" id="PS50089">
    <property type="entry name" value="ZF_RING_2"/>
    <property type="match status" value="1"/>
</dbReference>
<dbReference type="HOGENOM" id="CLU_2419844_0_0_1"/>
<reference evidence="5" key="2">
    <citation type="submission" date="2010-04" db="EMBL/GenBank/DDBJ databases">
        <authorList>
            <person name="Buell R."/>
            <person name="Hamilton J."/>
            <person name="Hostetler J."/>
        </authorList>
    </citation>
    <scope>NUCLEOTIDE SEQUENCE [LARGE SCALE GENOMIC DNA]</scope>
    <source>
        <strain evidence="5">DAOM:BR144</strain>
    </source>
</reference>
<dbReference type="VEuPathDB" id="FungiDB:PYU1_G010079"/>
<evidence type="ECO:0000313" key="5">
    <source>
        <dbReference type="Proteomes" id="UP000019132"/>
    </source>
</evidence>
<evidence type="ECO:0000256" key="1">
    <source>
        <dbReference type="PROSITE-ProRule" id="PRU00175"/>
    </source>
</evidence>
<dbReference type="EnsemblProtists" id="PYU1_T010099">
    <property type="protein sequence ID" value="PYU1_T010099"/>
    <property type="gene ID" value="PYU1_G010079"/>
</dbReference>
<accession>K3WYQ0</accession>
<dbReference type="Proteomes" id="UP000019132">
    <property type="component" value="Unassembled WGS sequence"/>
</dbReference>
<feature type="domain" description="RING-type" evidence="3">
    <location>
        <begin position="24"/>
        <end position="62"/>
    </location>
</feature>
<dbReference type="GO" id="GO:0061630">
    <property type="term" value="F:ubiquitin protein ligase activity"/>
    <property type="evidence" value="ECO:0007669"/>
    <property type="project" value="InterPro"/>
</dbReference>
<protein>
    <recommendedName>
        <fullName evidence="3">RING-type domain-containing protein</fullName>
    </recommendedName>
</protein>
<dbReference type="InParanoid" id="K3WYQ0"/>
<reference evidence="5" key="1">
    <citation type="journal article" date="2010" name="Genome Biol.">
        <title>Genome sequence of the necrotrophic plant pathogen Pythium ultimum reveals original pathogenicity mechanisms and effector repertoire.</title>
        <authorList>
            <person name="Levesque C.A."/>
            <person name="Brouwer H."/>
            <person name="Cano L."/>
            <person name="Hamilton J.P."/>
            <person name="Holt C."/>
            <person name="Huitema E."/>
            <person name="Raffaele S."/>
            <person name="Robideau G.P."/>
            <person name="Thines M."/>
            <person name="Win J."/>
            <person name="Zerillo M.M."/>
            <person name="Beakes G.W."/>
            <person name="Boore J.L."/>
            <person name="Busam D."/>
            <person name="Dumas B."/>
            <person name="Ferriera S."/>
            <person name="Fuerstenberg S.I."/>
            <person name="Gachon C.M."/>
            <person name="Gaulin E."/>
            <person name="Govers F."/>
            <person name="Grenville-Briggs L."/>
            <person name="Horner N."/>
            <person name="Hostetler J."/>
            <person name="Jiang R.H."/>
            <person name="Johnson J."/>
            <person name="Krajaejun T."/>
            <person name="Lin H."/>
            <person name="Meijer H.J."/>
            <person name="Moore B."/>
            <person name="Morris P."/>
            <person name="Phuntmart V."/>
            <person name="Puiu D."/>
            <person name="Shetty J."/>
            <person name="Stajich J.E."/>
            <person name="Tripathy S."/>
            <person name="Wawra S."/>
            <person name="van West P."/>
            <person name="Whitty B.R."/>
            <person name="Coutinho P.M."/>
            <person name="Henrissat B."/>
            <person name="Martin F."/>
            <person name="Thomas P.D."/>
            <person name="Tyler B.M."/>
            <person name="De Vries R.P."/>
            <person name="Kamoun S."/>
            <person name="Yandell M."/>
            <person name="Tisserat N."/>
            <person name="Buell C.R."/>
        </authorList>
    </citation>
    <scope>NUCLEOTIDE SEQUENCE</scope>
    <source>
        <strain evidence="5">DAOM:BR144</strain>
    </source>
</reference>
<organism evidence="4 5">
    <name type="scientific">Globisporangium ultimum (strain ATCC 200006 / CBS 805.95 / DAOM BR144)</name>
    <name type="common">Pythium ultimum</name>
    <dbReference type="NCBI Taxonomy" id="431595"/>
    <lineage>
        <taxon>Eukaryota</taxon>
        <taxon>Sar</taxon>
        <taxon>Stramenopiles</taxon>
        <taxon>Oomycota</taxon>
        <taxon>Peronosporomycetes</taxon>
        <taxon>Pythiales</taxon>
        <taxon>Pythiaceae</taxon>
        <taxon>Globisporangium</taxon>
    </lineage>
</organism>
<dbReference type="GO" id="GO:0032183">
    <property type="term" value="F:SUMO binding"/>
    <property type="evidence" value="ECO:0007669"/>
    <property type="project" value="TreeGrafter"/>
</dbReference>
<dbReference type="GO" id="GO:0006511">
    <property type="term" value="P:ubiquitin-dependent protein catabolic process"/>
    <property type="evidence" value="ECO:0007669"/>
    <property type="project" value="TreeGrafter"/>
</dbReference>
<keyword evidence="1" id="KW-0862">Zinc</keyword>
<dbReference type="GO" id="GO:0033768">
    <property type="term" value="C:SUMO-targeted ubiquitin ligase complex"/>
    <property type="evidence" value="ECO:0007669"/>
    <property type="project" value="TreeGrafter"/>
</dbReference>
<dbReference type="Gene3D" id="3.30.40.10">
    <property type="entry name" value="Zinc/RING finger domain, C3HC4 (zinc finger)"/>
    <property type="match status" value="1"/>
</dbReference>